<feature type="coiled-coil region" evidence="1">
    <location>
        <begin position="513"/>
        <end position="558"/>
    </location>
</feature>
<sequence length="559" mass="62937">FNVIIMSDEENQDSKDEEHVGRLTGKTTTHTIQVVFENPSVERSNYLVTYGEKDEEGNRVFFILTIIDMWTDEKGRMAKLKVLGERPKRPFEIGAKIFLAKEEQIAKILGIFNSPEESLFLGKLTGYPYDVYLLIKNFGRIFITGKSGSGKSYTMGVLCEEFLKKGVPVVILDRHGEYGALKVASEESGEEESEFVDRIIEFSDLKVNKGADIDIEYMFSLNASDLVAPNLCTIVNLNGMALEVQEAIAGKLLKKLYEASTTRKIPPFYLFLDEAHLFAGKKQTETCEVVKLFAQEGRKFGANIVIGTQRPQLLDTTIRAQAGTWIIHNLSDIRDIGITISSAEDLSNENKSDISGLDKGEAIICGEAAKGIPLFVKIRKRQTRHGGVSFNPLDFLSEQTVEELQKRKNRILGGKSADELETGKELFMGIVGPKKPGDYIEEIAVLKVKIRELEDKVKRLQEKVAHIKERKDIPLVATDDTIIDLQTEITVWKEKYNYLKEMAEKGGGEIVQLNDNTEAVLELNNKKIELEAQIKKYKSKYDDALILAEKTLAELKKRR</sequence>
<accession>A0A0F9M3P2</accession>
<evidence type="ECO:0000256" key="1">
    <source>
        <dbReference type="SAM" id="Coils"/>
    </source>
</evidence>
<dbReference type="InterPro" id="IPR027417">
    <property type="entry name" value="P-loop_NTPase"/>
</dbReference>
<proteinExistence type="predicted"/>
<dbReference type="InterPro" id="IPR008571">
    <property type="entry name" value="HerA-like"/>
</dbReference>
<name>A0A0F9M3P2_9ZZZZ</name>
<dbReference type="EMBL" id="LAZR01005391">
    <property type="protein sequence ID" value="KKN00314.1"/>
    <property type="molecule type" value="Genomic_DNA"/>
</dbReference>
<gene>
    <name evidence="3" type="ORF">LCGC14_1139000</name>
</gene>
<feature type="coiled-coil region" evidence="1">
    <location>
        <begin position="443"/>
        <end position="470"/>
    </location>
</feature>
<dbReference type="Gene3D" id="3.40.50.300">
    <property type="entry name" value="P-loop containing nucleotide triphosphate hydrolases"/>
    <property type="match status" value="1"/>
</dbReference>
<keyword evidence="1" id="KW-0175">Coiled coil</keyword>
<dbReference type="SUPFAM" id="SSF52540">
    <property type="entry name" value="P-loop containing nucleoside triphosphate hydrolases"/>
    <property type="match status" value="1"/>
</dbReference>
<dbReference type="PANTHER" id="PTHR42957">
    <property type="entry name" value="HELICASE MJ1565-RELATED"/>
    <property type="match status" value="1"/>
</dbReference>
<comment type="caution">
    <text evidence="3">The sequence shown here is derived from an EMBL/GenBank/DDBJ whole genome shotgun (WGS) entry which is preliminary data.</text>
</comment>
<feature type="domain" description="Helicase HerA central" evidence="2">
    <location>
        <begin position="121"/>
        <end position="258"/>
    </location>
</feature>
<protein>
    <recommendedName>
        <fullName evidence="2">Helicase HerA central domain-containing protein</fullName>
    </recommendedName>
</protein>
<organism evidence="3">
    <name type="scientific">marine sediment metagenome</name>
    <dbReference type="NCBI Taxonomy" id="412755"/>
    <lineage>
        <taxon>unclassified sequences</taxon>
        <taxon>metagenomes</taxon>
        <taxon>ecological metagenomes</taxon>
    </lineage>
</organism>
<evidence type="ECO:0000313" key="3">
    <source>
        <dbReference type="EMBL" id="KKN00314.1"/>
    </source>
</evidence>
<dbReference type="AlphaFoldDB" id="A0A0F9M3P2"/>
<dbReference type="InterPro" id="IPR002789">
    <property type="entry name" value="HerA_central"/>
</dbReference>
<reference evidence="3" key="1">
    <citation type="journal article" date="2015" name="Nature">
        <title>Complex archaea that bridge the gap between prokaryotes and eukaryotes.</title>
        <authorList>
            <person name="Spang A."/>
            <person name="Saw J.H."/>
            <person name="Jorgensen S.L."/>
            <person name="Zaremba-Niedzwiedzka K."/>
            <person name="Martijn J."/>
            <person name="Lind A.E."/>
            <person name="van Eijk R."/>
            <person name="Schleper C."/>
            <person name="Guy L."/>
            <person name="Ettema T.J."/>
        </authorList>
    </citation>
    <scope>NUCLEOTIDE SEQUENCE</scope>
</reference>
<dbReference type="PANTHER" id="PTHR42957:SF1">
    <property type="entry name" value="HELICASE MJ1565-RELATED"/>
    <property type="match status" value="1"/>
</dbReference>
<evidence type="ECO:0000259" key="2">
    <source>
        <dbReference type="Pfam" id="PF01935"/>
    </source>
</evidence>
<dbReference type="Pfam" id="PF01935">
    <property type="entry name" value="DUF87"/>
    <property type="match status" value="1"/>
</dbReference>
<feature type="non-terminal residue" evidence="3">
    <location>
        <position position="1"/>
    </location>
</feature>